<reference evidence="2 3" key="1">
    <citation type="submission" date="2024-02" db="EMBL/GenBank/DDBJ databases">
        <title>A draft genome for the cacao thread blight pathogen Marasmius crinis-equi.</title>
        <authorList>
            <person name="Cohen S.P."/>
            <person name="Baruah I.K."/>
            <person name="Amoako-Attah I."/>
            <person name="Bukari Y."/>
            <person name="Meinhardt L.W."/>
            <person name="Bailey B.A."/>
        </authorList>
    </citation>
    <scope>NUCLEOTIDE SEQUENCE [LARGE SCALE GENOMIC DNA]</scope>
    <source>
        <strain evidence="2 3">GH-76</strain>
    </source>
</reference>
<evidence type="ECO:0000313" key="2">
    <source>
        <dbReference type="EMBL" id="KAL0574557.1"/>
    </source>
</evidence>
<gene>
    <name evidence="2" type="ORF">V5O48_007394</name>
</gene>
<comment type="caution">
    <text evidence="2">The sequence shown here is derived from an EMBL/GenBank/DDBJ whole genome shotgun (WGS) entry which is preliminary data.</text>
</comment>
<name>A0ABR3FGV3_9AGAR</name>
<feature type="region of interest" description="Disordered" evidence="1">
    <location>
        <begin position="73"/>
        <end position="101"/>
    </location>
</feature>
<accession>A0ABR3FGV3</accession>
<dbReference type="EMBL" id="JBAHYK010000386">
    <property type="protein sequence ID" value="KAL0574557.1"/>
    <property type="molecule type" value="Genomic_DNA"/>
</dbReference>
<evidence type="ECO:0000313" key="3">
    <source>
        <dbReference type="Proteomes" id="UP001465976"/>
    </source>
</evidence>
<protein>
    <submittedName>
        <fullName evidence="2">Uncharacterized protein</fullName>
    </submittedName>
</protein>
<dbReference type="Proteomes" id="UP001465976">
    <property type="component" value="Unassembled WGS sequence"/>
</dbReference>
<organism evidence="2 3">
    <name type="scientific">Marasmius crinis-equi</name>
    <dbReference type="NCBI Taxonomy" id="585013"/>
    <lineage>
        <taxon>Eukaryota</taxon>
        <taxon>Fungi</taxon>
        <taxon>Dikarya</taxon>
        <taxon>Basidiomycota</taxon>
        <taxon>Agaricomycotina</taxon>
        <taxon>Agaricomycetes</taxon>
        <taxon>Agaricomycetidae</taxon>
        <taxon>Agaricales</taxon>
        <taxon>Marasmiineae</taxon>
        <taxon>Marasmiaceae</taxon>
        <taxon>Marasmius</taxon>
    </lineage>
</organism>
<sequence length="431" mass="47719">MATSTLHPMAQEIKPLFFRLYNFETLARATSPHDSTSQSCSSSRVSTPSLGPLPSLSFSDWGTDTDSVLDLSECEEDVPSAESPGAGPEARLNEKQRAPPLALRDVDTSVDTLTPATPSSDLIPITPISVNFVFPHSQDGLSDRSSVTNAVDLSWYKPLLAGVSDETPYLEQLRYNYALKVVRTVPVWHKDDLEALARGIIWFAIKPELSESLSLRALKRVTLFAGAVKSAFLAQRGSEAYAEFVNTLVDISVGMFMGAWNIEADTPLFSRYLPVHIQTTIRLTAFIGDLYICGLMKHVCIRSCFFELSSHLDRFEALIALRVLLQVIGKGDSIFWRLDHADQLLYSGAALEKCGTSCSCLIESGITERPGFREGVVKHKMRYGKMFYERIMKARFASGGMPTWTHGGEAPAEKVELEIYIMFLQMGLLAK</sequence>
<proteinExistence type="predicted"/>
<keyword evidence="3" id="KW-1185">Reference proteome</keyword>
<evidence type="ECO:0000256" key="1">
    <source>
        <dbReference type="SAM" id="MobiDB-lite"/>
    </source>
</evidence>
<feature type="region of interest" description="Disordered" evidence="1">
    <location>
        <begin position="31"/>
        <end position="59"/>
    </location>
</feature>